<reference evidence="1 2" key="1">
    <citation type="journal article" date="2024" name="BMC Biol.">
        <title>Comparative genomics of Ascetosporea gives new insight into the evolutionary basis for animal parasitism in Rhizaria.</title>
        <authorList>
            <person name="Hiltunen Thoren M."/>
            <person name="Onut-Brannstrom I."/>
            <person name="Alfjorden A."/>
            <person name="Peckova H."/>
            <person name="Swords F."/>
            <person name="Hooper C."/>
            <person name="Holzer A.S."/>
            <person name="Bass D."/>
            <person name="Burki F."/>
        </authorList>
    </citation>
    <scope>NUCLEOTIDE SEQUENCE [LARGE SCALE GENOMIC DNA]</scope>
    <source>
        <strain evidence="1">20-A016</strain>
    </source>
</reference>
<sequence length="100" mass="11775">MSYIDYNLNNYVCIIFVELNLIDLTSEENKWKKEIVKLSNNIELHLVRQGEDILYPWLMICNAKINCNHIDVTESIPDTLPHNELPGMKTFEVIKKIFHV</sequence>
<protein>
    <submittedName>
        <fullName evidence="1">Uncharacterized protein</fullName>
    </submittedName>
</protein>
<evidence type="ECO:0000313" key="1">
    <source>
        <dbReference type="EMBL" id="MES1922657.1"/>
    </source>
</evidence>
<gene>
    <name evidence="1" type="ORF">MHBO_004175</name>
</gene>
<keyword evidence="2" id="KW-1185">Reference proteome</keyword>
<name>A0ABV2ATE0_9EUKA</name>
<dbReference type="EMBL" id="JBDODL010003343">
    <property type="protein sequence ID" value="MES1922657.1"/>
    <property type="molecule type" value="Genomic_DNA"/>
</dbReference>
<organism evidence="1 2">
    <name type="scientific">Bonamia ostreae</name>
    <dbReference type="NCBI Taxonomy" id="126728"/>
    <lineage>
        <taxon>Eukaryota</taxon>
        <taxon>Sar</taxon>
        <taxon>Rhizaria</taxon>
        <taxon>Endomyxa</taxon>
        <taxon>Ascetosporea</taxon>
        <taxon>Haplosporida</taxon>
        <taxon>Bonamia</taxon>
    </lineage>
</organism>
<dbReference type="Proteomes" id="UP001439008">
    <property type="component" value="Unassembled WGS sequence"/>
</dbReference>
<comment type="caution">
    <text evidence="1">The sequence shown here is derived from an EMBL/GenBank/DDBJ whole genome shotgun (WGS) entry which is preliminary data.</text>
</comment>
<proteinExistence type="predicted"/>
<accession>A0ABV2ATE0</accession>
<evidence type="ECO:0000313" key="2">
    <source>
        <dbReference type="Proteomes" id="UP001439008"/>
    </source>
</evidence>